<dbReference type="Proteomes" id="UP000712600">
    <property type="component" value="Unassembled WGS sequence"/>
</dbReference>
<gene>
    <name evidence="1" type="ORF">F2Q69_00048058</name>
</gene>
<organism evidence="1 2">
    <name type="scientific">Brassica cretica</name>
    <name type="common">Mustard</name>
    <dbReference type="NCBI Taxonomy" id="69181"/>
    <lineage>
        <taxon>Eukaryota</taxon>
        <taxon>Viridiplantae</taxon>
        <taxon>Streptophyta</taxon>
        <taxon>Embryophyta</taxon>
        <taxon>Tracheophyta</taxon>
        <taxon>Spermatophyta</taxon>
        <taxon>Magnoliopsida</taxon>
        <taxon>eudicotyledons</taxon>
        <taxon>Gunneridae</taxon>
        <taxon>Pentapetalae</taxon>
        <taxon>rosids</taxon>
        <taxon>malvids</taxon>
        <taxon>Brassicales</taxon>
        <taxon>Brassicaceae</taxon>
        <taxon>Brassiceae</taxon>
        <taxon>Brassica</taxon>
    </lineage>
</organism>
<dbReference type="EMBL" id="QGKX02001347">
    <property type="protein sequence ID" value="KAF3525332.1"/>
    <property type="molecule type" value="Genomic_DNA"/>
</dbReference>
<reference evidence="1" key="1">
    <citation type="submission" date="2019-12" db="EMBL/GenBank/DDBJ databases">
        <title>Genome sequencing and annotation of Brassica cretica.</title>
        <authorList>
            <person name="Studholme D.J."/>
            <person name="Sarris P."/>
        </authorList>
    </citation>
    <scope>NUCLEOTIDE SEQUENCE</scope>
    <source>
        <strain evidence="1">PFS-109/04</strain>
        <tissue evidence="1">Leaf</tissue>
    </source>
</reference>
<accession>A0A8S9Q3W4</accession>
<evidence type="ECO:0000313" key="2">
    <source>
        <dbReference type="Proteomes" id="UP000712600"/>
    </source>
</evidence>
<protein>
    <submittedName>
        <fullName evidence="1">Uncharacterized protein</fullName>
    </submittedName>
</protein>
<evidence type="ECO:0000313" key="1">
    <source>
        <dbReference type="EMBL" id="KAF3525332.1"/>
    </source>
</evidence>
<comment type="caution">
    <text evidence="1">The sequence shown here is derived from an EMBL/GenBank/DDBJ whole genome shotgun (WGS) entry which is preliminary data.</text>
</comment>
<proteinExistence type="predicted"/>
<sequence>MKIRLSSMEEAIDFRQKMSQTDLPLALLGSSDENKVIKQVVDDWNEVDIKCISEIYLAVEVT</sequence>
<name>A0A8S9Q3W4_BRACR</name>
<dbReference type="AlphaFoldDB" id="A0A8S9Q3W4"/>